<keyword evidence="6" id="KW-0378">Hydrolase</keyword>
<dbReference type="EC" id="3.1.21.-" evidence="6"/>
<dbReference type="RefSeq" id="WP_222609060.1">
    <property type="nucleotide sequence ID" value="NZ_CP081959.1"/>
</dbReference>
<evidence type="ECO:0000256" key="2">
    <source>
        <dbReference type="ARBA" id="ARBA00022747"/>
    </source>
</evidence>
<dbReference type="REBASE" id="570429">
    <property type="entry name" value="S.Hma109044ORF15370P"/>
</dbReference>
<dbReference type="GeneID" id="67179549"/>
<dbReference type="GO" id="GO:0009307">
    <property type="term" value="P:DNA restriction-modification system"/>
    <property type="evidence" value="ECO:0007669"/>
    <property type="project" value="UniProtKB-KW"/>
</dbReference>
<dbReference type="AlphaFoldDB" id="A0A8T8WHS5"/>
<reference evidence="6 7" key="1">
    <citation type="journal article" date="2021" name="Int. J. Syst. Evol. Microbiol.">
        <title>Halobaculum halophilum sp. nov. and Halobaculum salinum sp. nov., isolated from salt lake and saline soil.</title>
        <authorList>
            <person name="Cui H.L."/>
            <person name="Shi X.W."/>
            <person name="Yin X.M."/>
            <person name="Yang X.Y."/>
            <person name="Hou J."/>
            <person name="Zhu L."/>
        </authorList>
    </citation>
    <scope>NUCLEOTIDE SEQUENCE [LARGE SCALE GENOMIC DNA]</scope>
    <source>
        <strain evidence="6 7">NBRC 109044</strain>
    </source>
</reference>
<dbReference type="CDD" id="cd17273">
    <property type="entry name" value="RMtype1_S_EcoJA69PI-TRD1-CR1_like"/>
    <property type="match status" value="1"/>
</dbReference>
<proteinExistence type="inferred from homology"/>
<accession>A0A8T8WHS5</accession>
<evidence type="ECO:0000313" key="7">
    <source>
        <dbReference type="Proteomes" id="UP000826254"/>
    </source>
</evidence>
<dbReference type="EMBL" id="CP081959">
    <property type="protein sequence ID" value="QZP39293.1"/>
    <property type="molecule type" value="Genomic_DNA"/>
</dbReference>
<dbReference type="GO" id="GO:0016787">
    <property type="term" value="F:hydrolase activity"/>
    <property type="evidence" value="ECO:0007669"/>
    <property type="project" value="UniProtKB-KW"/>
</dbReference>
<evidence type="ECO:0000259" key="5">
    <source>
        <dbReference type="Pfam" id="PF01420"/>
    </source>
</evidence>
<dbReference type="SUPFAM" id="SSF116734">
    <property type="entry name" value="DNA methylase specificity domain"/>
    <property type="match status" value="2"/>
</dbReference>
<organism evidence="6 7">
    <name type="scientific">Halobaculum magnesiiphilum</name>
    <dbReference type="NCBI Taxonomy" id="1017351"/>
    <lineage>
        <taxon>Archaea</taxon>
        <taxon>Methanobacteriati</taxon>
        <taxon>Methanobacteriota</taxon>
        <taxon>Stenosarchaea group</taxon>
        <taxon>Halobacteria</taxon>
        <taxon>Halobacteriales</taxon>
        <taxon>Haloferacaceae</taxon>
        <taxon>Halobaculum</taxon>
    </lineage>
</organism>
<keyword evidence="2" id="KW-0680">Restriction system</keyword>
<dbReference type="KEGG" id="hmp:K6T50_15365"/>
<dbReference type="GO" id="GO:0003677">
    <property type="term" value="F:DNA binding"/>
    <property type="evidence" value="ECO:0007669"/>
    <property type="project" value="UniProtKB-KW"/>
</dbReference>
<dbReference type="PANTHER" id="PTHR30408">
    <property type="entry name" value="TYPE-1 RESTRICTION ENZYME ECOKI SPECIFICITY PROTEIN"/>
    <property type="match status" value="1"/>
</dbReference>
<name>A0A8T8WHS5_9EURY</name>
<protein>
    <submittedName>
        <fullName evidence="6">Restriction endonuclease subunit S</fullName>
        <ecNumber evidence="6">3.1.21.-</ecNumber>
    </submittedName>
</protein>
<evidence type="ECO:0000313" key="6">
    <source>
        <dbReference type="EMBL" id="QZP39293.1"/>
    </source>
</evidence>
<keyword evidence="7" id="KW-1185">Reference proteome</keyword>
<geneLocation type="plasmid" evidence="6 7">
    <name>unnamed1</name>
</geneLocation>
<feature type="domain" description="Type I restriction modification DNA specificity" evidence="5">
    <location>
        <begin position="43"/>
        <end position="207"/>
    </location>
</feature>
<dbReference type="Pfam" id="PF01420">
    <property type="entry name" value="Methylase_S"/>
    <property type="match status" value="2"/>
</dbReference>
<dbReference type="Gene3D" id="3.90.220.20">
    <property type="entry name" value="DNA methylase specificity domains"/>
    <property type="match status" value="2"/>
</dbReference>
<dbReference type="InterPro" id="IPR000055">
    <property type="entry name" value="Restrct_endonuc_typeI_TRD"/>
</dbReference>
<sequence length="464" mass="52156">MSDQSDLEQFASADSGGERQPAEPESEDPDPEEHGTARFPSLPADWEIKRLDEIATVQGGSTPSTDEDEYWGGDIPWATPTDLTELQGNTISDTEDKITEAGLESTSTHVLPPYSVLLTSRASIGKCAVNTVPIATNQGFQSLIPGEEVNTWYLYYVITEMAPYLESLGAGSTFSEISKREVQRVQIPVPPMEEQLRIAGILYDTDQGIFNTQSMLDEQEVIRKGVVREVLTEGTREHQDFTEKQFGSIPSDWPVVRLGEVLTDSRYGTDEKSHSDGEGYPTLRIPNVVQRRITEDDIKYTELSDSAVEKLALQEGDLLIVRTNGNPDYAGRCAVFEERDETYVFASYLIRLRFDEDRVHPKYVREFLNSSLGRVEMNGWIRTSAGNYNLSIGGIEKIEIPLPPLEEQREIVEIVETLDENKESTREYKNRISNLKEGISRRLVSGDVRIHSEVDIPDEVRVDV</sequence>
<comment type="similarity">
    <text evidence="1">Belongs to the type-I restriction system S methylase family.</text>
</comment>
<dbReference type="GO" id="GO:0004519">
    <property type="term" value="F:endonuclease activity"/>
    <property type="evidence" value="ECO:0007669"/>
    <property type="project" value="UniProtKB-KW"/>
</dbReference>
<feature type="domain" description="Type I restriction modification DNA specificity" evidence="5">
    <location>
        <begin position="250"/>
        <end position="432"/>
    </location>
</feature>
<dbReference type="Proteomes" id="UP000826254">
    <property type="component" value="Plasmid unnamed1"/>
</dbReference>
<keyword evidence="6" id="KW-0540">Nuclease</keyword>
<keyword evidence="3" id="KW-0238">DNA-binding</keyword>
<keyword evidence="6" id="KW-0614">Plasmid</keyword>
<keyword evidence="6" id="KW-0255">Endonuclease</keyword>
<dbReference type="PANTHER" id="PTHR30408:SF12">
    <property type="entry name" value="TYPE I RESTRICTION ENZYME MJAVIII SPECIFICITY SUBUNIT"/>
    <property type="match status" value="1"/>
</dbReference>
<feature type="region of interest" description="Disordered" evidence="4">
    <location>
        <begin position="1"/>
        <end position="44"/>
    </location>
</feature>
<gene>
    <name evidence="6" type="ORF">K6T50_15365</name>
</gene>
<dbReference type="InterPro" id="IPR052021">
    <property type="entry name" value="Type-I_RS_S_subunit"/>
</dbReference>
<dbReference type="InterPro" id="IPR044946">
    <property type="entry name" value="Restrct_endonuc_typeI_TRD_sf"/>
</dbReference>
<evidence type="ECO:0000256" key="1">
    <source>
        <dbReference type="ARBA" id="ARBA00010923"/>
    </source>
</evidence>
<evidence type="ECO:0000256" key="4">
    <source>
        <dbReference type="SAM" id="MobiDB-lite"/>
    </source>
</evidence>
<evidence type="ECO:0000256" key="3">
    <source>
        <dbReference type="ARBA" id="ARBA00023125"/>
    </source>
</evidence>
<dbReference type="CDD" id="cd17517">
    <property type="entry name" value="RMtype1_S_EcoKI_StySPI-TRD2-CR2_like"/>
    <property type="match status" value="1"/>
</dbReference>